<dbReference type="OrthoDB" id="284184at2759"/>
<protein>
    <recommendedName>
        <fullName evidence="1">AB hydrolase-1 domain-containing protein</fullName>
    </recommendedName>
</protein>
<name>A0A3M7DP24_HORWE</name>
<dbReference type="Proteomes" id="UP000269276">
    <property type="component" value="Unassembled WGS sequence"/>
</dbReference>
<dbReference type="InterPro" id="IPR000073">
    <property type="entry name" value="AB_hydrolase_1"/>
</dbReference>
<dbReference type="InterPro" id="IPR029058">
    <property type="entry name" value="AB_hydrolase_fold"/>
</dbReference>
<dbReference type="InterPro" id="IPR050266">
    <property type="entry name" value="AB_hydrolase_sf"/>
</dbReference>
<dbReference type="AlphaFoldDB" id="A0A3M7DP24"/>
<dbReference type="Pfam" id="PF00561">
    <property type="entry name" value="Abhydrolase_1"/>
    <property type="match status" value="1"/>
</dbReference>
<proteinExistence type="predicted"/>
<comment type="caution">
    <text evidence="2">The sequence shown here is derived from an EMBL/GenBank/DDBJ whole genome shotgun (WGS) entry which is preliminary data.</text>
</comment>
<organism evidence="2 3">
    <name type="scientific">Hortaea werneckii</name>
    <name type="common">Black yeast</name>
    <name type="synonym">Cladosporium werneckii</name>
    <dbReference type="NCBI Taxonomy" id="91943"/>
    <lineage>
        <taxon>Eukaryota</taxon>
        <taxon>Fungi</taxon>
        <taxon>Dikarya</taxon>
        <taxon>Ascomycota</taxon>
        <taxon>Pezizomycotina</taxon>
        <taxon>Dothideomycetes</taxon>
        <taxon>Dothideomycetidae</taxon>
        <taxon>Mycosphaerellales</taxon>
        <taxon>Teratosphaeriaceae</taxon>
        <taxon>Hortaea</taxon>
    </lineage>
</organism>
<evidence type="ECO:0000259" key="1">
    <source>
        <dbReference type="Pfam" id="PF00561"/>
    </source>
</evidence>
<dbReference type="GO" id="GO:0016020">
    <property type="term" value="C:membrane"/>
    <property type="evidence" value="ECO:0007669"/>
    <property type="project" value="TreeGrafter"/>
</dbReference>
<gene>
    <name evidence="2" type="ORF">D0863_08746</name>
</gene>
<reference evidence="2 3" key="1">
    <citation type="journal article" date="2018" name="BMC Genomics">
        <title>Genomic evidence for intraspecific hybridization in a clonal and extremely halotolerant yeast.</title>
        <authorList>
            <person name="Gostincar C."/>
            <person name="Stajich J.E."/>
            <person name="Zupancic J."/>
            <person name="Zalar P."/>
            <person name="Gunde-Cimerman N."/>
        </authorList>
    </citation>
    <scope>NUCLEOTIDE SEQUENCE [LARGE SCALE GENOMIC DNA]</scope>
    <source>
        <strain evidence="2 3">EXF-2682</strain>
    </source>
</reference>
<accession>A0A3M7DP24</accession>
<dbReference type="GO" id="GO:0046464">
    <property type="term" value="P:acylglycerol catabolic process"/>
    <property type="evidence" value="ECO:0007669"/>
    <property type="project" value="TreeGrafter"/>
</dbReference>
<evidence type="ECO:0000313" key="3">
    <source>
        <dbReference type="Proteomes" id="UP000269276"/>
    </source>
</evidence>
<dbReference type="EMBL" id="QWIP01000330">
    <property type="protein sequence ID" value="RMY65992.1"/>
    <property type="molecule type" value="Genomic_DNA"/>
</dbReference>
<feature type="domain" description="AB hydrolase-1" evidence="1">
    <location>
        <begin position="30"/>
        <end position="109"/>
    </location>
</feature>
<evidence type="ECO:0000313" key="2">
    <source>
        <dbReference type="EMBL" id="RMY65992.1"/>
    </source>
</evidence>
<dbReference type="PANTHER" id="PTHR43798:SF33">
    <property type="entry name" value="HYDROLASE, PUTATIVE (AFU_ORTHOLOGUE AFUA_2G14860)-RELATED"/>
    <property type="match status" value="1"/>
</dbReference>
<dbReference type="GO" id="GO:0047372">
    <property type="term" value="F:monoacylglycerol lipase activity"/>
    <property type="evidence" value="ECO:0007669"/>
    <property type="project" value="TreeGrafter"/>
</dbReference>
<dbReference type="PANTHER" id="PTHR43798">
    <property type="entry name" value="MONOACYLGLYCEROL LIPASE"/>
    <property type="match status" value="1"/>
</dbReference>
<dbReference type="Gene3D" id="3.40.50.1820">
    <property type="entry name" value="alpha/beta hydrolase"/>
    <property type="match status" value="2"/>
</dbReference>
<dbReference type="SUPFAM" id="SSF53474">
    <property type="entry name" value="alpha/beta-Hydrolases"/>
    <property type="match status" value="1"/>
</dbReference>
<sequence>MDALQEKQLQVKRGFNYRYFVSSHYKASNPVLLLLHGWPDNANLWQYVLPYLRQLNCKIVVPDLLGYARTTKPTDLKAYDYRLMCQDMLDILAAEGIEDNVITIGHDFGIAYMPPMPQALDPDAFFHLGQQEDGSARYIYWELFTSPEAPKLFAQHNEAVWHALHGAPDDMVKQMFCFKEAFKNFLLQDRTDVDLRPYAQDTNLHDAWIQDFSTEVQWEASFAWYNSFISGVQTSVDKTIPPEKYRLEMPVLFISCDGDAVNPHSTIDGPKDAGLLPDLTEEELHSGHWCPYEKPEELGTFKTVILDLFDTSISQRAAKSPIEIIMSNFLDLPPQLRNYIYILILRNEPVWSLVIAEDLESWRLAALGPIRRRSRPWYPHTMHWPAHERELNVICSMAYVCRQIRNEMTPIIAARRRPHPSRDAHWSDALSEEAGSSSLEIRVLMNLSGSHFAWNVIYGMLPAKHQVFLVFEGEMIPSMRRNLVAAMGAYMVEKGTGLMVGDFDPERMAALTVAEFQSGPTALWSFSLHRRNIECIRRVVGVRRI</sequence>